<evidence type="ECO:0000256" key="1">
    <source>
        <dbReference type="ARBA" id="ARBA00009865"/>
    </source>
</evidence>
<comment type="caution">
    <text evidence="6">The sequence shown here is derived from an EMBL/GenBank/DDBJ whole genome shotgun (WGS) entry which is preliminary data.</text>
</comment>
<evidence type="ECO:0000256" key="5">
    <source>
        <dbReference type="RuleBase" id="RU361187"/>
    </source>
</evidence>
<dbReference type="Pfam" id="PF04616">
    <property type="entry name" value="Glyco_hydro_43"/>
    <property type="match status" value="1"/>
</dbReference>
<dbReference type="AlphaFoldDB" id="A0A552U9Z0"/>
<dbReference type="GO" id="GO:0005975">
    <property type="term" value="P:carbohydrate metabolic process"/>
    <property type="evidence" value="ECO:0007669"/>
    <property type="project" value="InterPro"/>
</dbReference>
<organism evidence="6 7">
    <name type="scientific">Glacieibacterium frigidum</name>
    <dbReference type="NCBI Taxonomy" id="2593303"/>
    <lineage>
        <taxon>Bacteria</taxon>
        <taxon>Pseudomonadati</taxon>
        <taxon>Pseudomonadota</taxon>
        <taxon>Alphaproteobacteria</taxon>
        <taxon>Sphingomonadales</taxon>
        <taxon>Sphingosinicellaceae</taxon>
        <taxon>Glacieibacterium</taxon>
    </lineage>
</organism>
<keyword evidence="7" id="KW-1185">Reference proteome</keyword>
<proteinExistence type="inferred from homology"/>
<dbReference type="InterPro" id="IPR006710">
    <property type="entry name" value="Glyco_hydro_43"/>
</dbReference>
<dbReference type="EMBL" id="VJWA01000002">
    <property type="protein sequence ID" value="TRW15022.1"/>
    <property type="molecule type" value="Genomic_DNA"/>
</dbReference>
<evidence type="ECO:0000313" key="7">
    <source>
        <dbReference type="Proteomes" id="UP000317894"/>
    </source>
</evidence>
<dbReference type="CDD" id="cd08999">
    <property type="entry name" value="GH43_ABN-like"/>
    <property type="match status" value="1"/>
</dbReference>
<evidence type="ECO:0000313" key="6">
    <source>
        <dbReference type="EMBL" id="TRW15022.1"/>
    </source>
</evidence>
<dbReference type="Gene3D" id="2.115.10.20">
    <property type="entry name" value="Glycosyl hydrolase domain, family 43"/>
    <property type="match status" value="1"/>
</dbReference>
<reference evidence="6 7" key="1">
    <citation type="submission" date="2019-07" db="EMBL/GenBank/DDBJ databases">
        <title>Novel species isolated from glacier.</title>
        <authorList>
            <person name="Liu Q."/>
            <person name="Xin Y.-H."/>
        </authorList>
    </citation>
    <scope>NUCLEOTIDE SEQUENCE [LARGE SCALE GENOMIC DNA]</scope>
    <source>
        <strain evidence="6 7">LB1R16</strain>
    </source>
</reference>
<evidence type="ECO:0000256" key="4">
    <source>
        <dbReference type="PIRSR" id="PIRSR606710-2"/>
    </source>
</evidence>
<dbReference type="InterPro" id="IPR051795">
    <property type="entry name" value="Glycosyl_Hydrlase_43"/>
</dbReference>
<feature type="site" description="Important for catalytic activity, responsible for pKa modulation of the active site Glu and correct orientation of both the proton donor and substrate" evidence="4">
    <location>
        <position position="161"/>
    </location>
</feature>
<sequence>MISAAWQGAPVRRILTVLLAFTTLGLAPQRAFAPVFETDFPDPFILPLKGGYLAYATNAGGFAANVQMAFSTDLKTWQLLRSGERLQDALPTLPRWAASGRTWAPEVIRAGGRYVLYFTAADRASGLQCVGVASAADPRGPFVSASETPLVCQKALGGTIDPSPFRDADGSLHLLFKSDGNNPKYLVPSRIWVQPLTPDGLAVTGNPSELIRNDQRWEWRVVESPTMLRDPDGKYVLLFSANHFGWEPDQRMSNYAIGYARCATVAGPCVKAAENPILKSDREGGACLSGPGHQTVFQAEGKLQVVFHAWAATAKCRFADKGRYMYIAPLAWSAGAPVIAPANP</sequence>
<dbReference type="PANTHER" id="PTHR42812:SF5">
    <property type="entry name" value="ENDO-ARABINASE"/>
    <property type="match status" value="1"/>
</dbReference>
<keyword evidence="2 5" id="KW-0378">Hydrolase</keyword>
<keyword evidence="3 5" id="KW-0326">Glycosidase</keyword>
<gene>
    <name evidence="6" type="ORF">FMM06_15310</name>
</gene>
<evidence type="ECO:0000256" key="3">
    <source>
        <dbReference type="ARBA" id="ARBA00023295"/>
    </source>
</evidence>
<dbReference type="GO" id="GO:0004553">
    <property type="term" value="F:hydrolase activity, hydrolyzing O-glycosyl compounds"/>
    <property type="evidence" value="ECO:0007669"/>
    <property type="project" value="InterPro"/>
</dbReference>
<dbReference type="Proteomes" id="UP000317894">
    <property type="component" value="Unassembled WGS sequence"/>
</dbReference>
<dbReference type="InterPro" id="IPR023296">
    <property type="entry name" value="Glyco_hydro_beta-prop_sf"/>
</dbReference>
<protein>
    <submittedName>
        <fullName evidence="6">Family 43 glycosylhydrolase</fullName>
    </submittedName>
</protein>
<dbReference type="OrthoDB" id="9760116at2"/>
<name>A0A552U9Z0_9SPHN</name>
<evidence type="ECO:0000256" key="2">
    <source>
        <dbReference type="ARBA" id="ARBA00022801"/>
    </source>
</evidence>
<dbReference type="PANTHER" id="PTHR42812">
    <property type="entry name" value="BETA-XYLOSIDASE"/>
    <property type="match status" value="1"/>
</dbReference>
<dbReference type="SUPFAM" id="SSF75005">
    <property type="entry name" value="Arabinanase/levansucrase/invertase"/>
    <property type="match status" value="1"/>
</dbReference>
<comment type="similarity">
    <text evidence="1 5">Belongs to the glycosyl hydrolase 43 family.</text>
</comment>
<accession>A0A552U9Z0</accession>